<dbReference type="Pfam" id="PF19289">
    <property type="entry name" value="PmbA_TldD_3rd"/>
    <property type="match status" value="1"/>
</dbReference>
<dbReference type="Proteomes" id="UP000278907">
    <property type="component" value="Unassembled WGS sequence"/>
</dbReference>
<dbReference type="InterPro" id="IPR051463">
    <property type="entry name" value="Peptidase_U62_metallo"/>
</dbReference>
<gene>
    <name evidence="4" type="ORF">D7Y13_20775</name>
</gene>
<comment type="caution">
    <text evidence="4">The sequence shown here is derived from an EMBL/GenBank/DDBJ whole genome shotgun (WGS) entry which is preliminary data.</text>
</comment>
<dbReference type="SUPFAM" id="SSF111283">
    <property type="entry name" value="Putative modulator of DNA gyrase, PmbA/TldD"/>
    <property type="match status" value="1"/>
</dbReference>
<protein>
    <submittedName>
        <fullName evidence="4">TldD/PmbA family protein</fullName>
    </submittedName>
</protein>
<dbReference type="EMBL" id="RAWI01000158">
    <property type="protein sequence ID" value="RKI06156.1"/>
    <property type="molecule type" value="Genomic_DNA"/>
</dbReference>
<accession>A0ABX9QH86</accession>
<feature type="domain" description="Metalloprotease TldD/E C-terminal" evidence="3">
    <location>
        <begin position="342"/>
        <end position="587"/>
    </location>
</feature>
<evidence type="ECO:0000313" key="5">
    <source>
        <dbReference type="Proteomes" id="UP000278907"/>
    </source>
</evidence>
<evidence type="ECO:0000313" key="4">
    <source>
        <dbReference type="EMBL" id="RKI06156.1"/>
    </source>
</evidence>
<proteinExistence type="inferred from homology"/>
<keyword evidence="5" id="KW-1185">Reference proteome</keyword>
<reference evidence="4 5" key="1">
    <citation type="submission" date="2018-09" db="EMBL/GenBank/DDBJ databases">
        <authorList>
            <person name="Livingstone P.G."/>
            <person name="Whitworth D.E."/>
        </authorList>
    </citation>
    <scope>NUCLEOTIDE SEQUENCE [LARGE SCALE GENOMIC DNA]</scope>
    <source>
        <strain evidence="4 5">CA031B</strain>
    </source>
</reference>
<feature type="region of interest" description="Disordered" evidence="2">
    <location>
        <begin position="591"/>
        <end position="619"/>
    </location>
</feature>
<evidence type="ECO:0000256" key="2">
    <source>
        <dbReference type="SAM" id="MobiDB-lite"/>
    </source>
</evidence>
<dbReference type="InterPro" id="IPR036059">
    <property type="entry name" value="TldD/PmbA_sf"/>
</dbReference>
<organism evidence="4 5">
    <name type="scientific">Corallococcus praedator</name>
    <dbReference type="NCBI Taxonomy" id="2316724"/>
    <lineage>
        <taxon>Bacteria</taxon>
        <taxon>Pseudomonadati</taxon>
        <taxon>Myxococcota</taxon>
        <taxon>Myxococcia</taxon>
        <taxon>Myxococcales</taxon>
        <taxon>Cystobacterineae</taxon>
        <taxon>Myxococcaceae</taxon>
        <taxon>Corallococcus</taxon>
    </lineage>
</organism>
<name>A0ABX9QH86_9BACT</name>
<dbReference type="PANTHER" id="PTHR30624:SF0">
    <property type="entry name" value="METALLOPROTEASE SLR0863"/>
    <property type="match status" value="1"/>
</dbReference>
<evidence type="ECO:0000256" key="1">
    <source>
        <dbReference type="ARBA" id="ARBA00005836"/>
    </source>
</evidence>
<evidence type="ECO:0000259" key="3">
    <source>
        <dbReference type="Pfam" id="PF19289"/>
    </source>
</evidence>
<comment type="similarity">
    <text evidence="1">Belongs to the peptidase U62 family.</text>
</comment>
<dbReference type="InterPro" id="IPR045569">
    <property type="entry name" value="Metalloprtase-TldD/E_C"/>
</dbReference>
<sequence>MRLEAARLPGERVLASRAAGRGCAWGEDPCPFLATVRAVPNAFRSLLPLFLAASLLMGAAPAPDPRSQLLEAMSAELTRNQQQLKVNGHEAPYFISYLVKDYESRLLVARYGALFQDDDYRERKLGVDVRVGSYDFDSSVADSLDFGFSTSKGASFTARKEGPLDESPLALRTALWLVTDEKYKAALFQFLKKKGEDVYAVEDPKRAASFSRETPSAYVQPPVAFPFDREKWRKLAREVSARFNAHPELFDSEVRITADKATRLFVSSEGTKLITEETLYALHVSAVTRAPDGQLLDDSRSFYLPTEAGMPDAVKVHAAAQKVIDELLALRQAPAIVPYAGPAILAPEAAGVLFHETLGHRLEADRQDGDSDGKTFKGQEGKQILPSFLSLRDDPSRREVNGEPLNGYYLYDEEGVKGQPVSLVEKGVLKGYLMSRHPVEGFAKSNGHGRGQGTLQPVARMGNLMVDSAKQVSDAELKKLLVAEAKRQGKPYGLIIRDITGGNTNTSSFGYQAFKGVPRMVYRVDVKTGEETLVRGVEIVGTPLSSVNRILATGQRLGVFNGFCGAESGNVPVSTVAPAVLLQELELQRAMEGKDRPPLLPSPAAPKQAAGQEAKGTKN</sequence>
<dbReference type="PANTHER" id="PTHR30624">
    <property type="entry name" value="UNCHARACTERIZED PROTEIN TLDD AND PMBA"/>
    <property type="match status" value="1"/>
</dbReference>